<dbReference type="Proteomes" id="UP000321062">
    <property type="component" value="Chromosome"/>
</dbReference>
<comment type="subcellular location">
    <subcellularLocation>
        <location evidence="1">Periplasm</location>
    </subcellularLocation>
</comment>
<evidence type="ECO:0000313" key="4">
    <source>
        <dbReference type="EMBL" id="QEE19314.1"/>
    </source>
</evidence>
<proteinExistence type="inferred from homology"/>
<dbReference type="Gene3D" id="3.10.105.10">
    <property type="entry name" value="Dipeptide-binding Protein, Domain 3"/>
    <property type="match status" value="1"/>
</dbReference>
<reference evidence="4 5" key="1">
    <citation type="journal article" date="2015" name="Int. J. Syst. Evol. Microbiol.">
        <title>Youhaiella tibetensis gen. nov., sp. nov., isolated from subsurface sediment.</title>
        <authorList>
            <person name="Wang Y.X."/>
            <person name="Huang F.Q."/>
            <person name="Nogi Y."/>
            <person name="Pang S.J."/>
            <person name="Wang P.K."/>
            <person name="Lv J."/>
        </authorList>
    </citation>
    <scope>NUCLEOTIDE SEQUENCE [LARGE SCALE GENOMIC DNA]</scope>
    <source>
        <strain evidence="5">fig4</strain>
    </source>
</reference>
<dbReference type="InterPro" id="IPR039424">
    <property type="entry name" value="SBP_5"/>
</dbReference>
<evidence type="ECO:0000313" key="5">
    <source>
        <dbReference type="Proteomes" id="UP000321062"/>
    </source>
</evidence>
<dbReference type="SUPFAM" id="SSF53850">
    <property type="entry name" value="Periplasmic binding protein-like II"/>
    <property type="match status" value="1"/>
</dbReference>
<evidence type="ECO:0000256" key="2">
    <source>
        <dbReference type="ARBA" id="ARBA00005695"/>
    </source>
</evidence>
<dbReference type="PANTHER" id="PTHR30290:SF38">
    <property type="entry name" value="D,D-DIPEPTIDE-BINDING PERIPLASMIC PROTEIN DDPA-RELATED"/>
    <property type="match status" value="1"/>
</dbReference>
<dbReference type="PANTHER" id="PTHR30290">
    <property type="entry name" value="PERIPLASMIC BINDING COMPONENT OF ABC TRANSPORTER"/>
    <property type="match status" value="1"/>
</dbReference>
<comment type="similarity">
    <text evidence="2">Belongs to the bacterial solute-binding protein 5 family.</text>
</comment>
<dbReference type="Pfam" id="PF00496">
    <property type="entry name" value="SBP_bac_5"/>
    <property type="match status" value="1"/>
</dbReference>
<dbReference type="GO" id="GO:0043190">
    <property type="term" value="C:ATP-binding cassette (ABC) transporter complex"/>
    <property type="evidence" value="ECO:0007669"/>
    <property type="project" value="InterPro"/>
</dbReference>
<sequence>MRKSLVMLAVAGALALSTAMTPVAFAAARTDIKVGLVLEPPNLDPTAGAAAAIDEVVYANVFEGLTRFAPDGSIVPALAKTWDISEDGLTYTFHLAEGVKFHDGTTFDAEDVKFSLDRARAEGSTNAQKALFADIASVDVVDPATVKVTLSKPNGNFLFNMAWGDAVIVAPESAADNATKPVGTGPFKFDSWVQGDHIDLVKNPDYWGTPVKLDKATFKFISDPTAAFAAVMAEDVDAFPNFPAPETLDQFKSDPRFTVVVGSTEGETILAMNNAKPPLDNIKVREAIAHAVDRKAVIDGAMFGYGTPIGTHFAPHNPDYVDLTALSNYDPEKSKALLAEAGVKDLTLSLKLPPVEGYARKGGEIIAQQLAAVGIKTETTNLEWAQWLSEVFTNKNFDLTIISHTEPLDINIYGRDDYYFGYKSDAFKKIMADLDNTTDPAKRSELWKAAQTQIANDFVNVYLFELAKAGVQNAKLHGLWENAPTQATDLTAVYWDE</sequence>
<dbReference type="InterPro" id="IPR030678">
    <property type="entry name" value="Peptide/Ni-bd"/>
</dbReference>
<dbReference type="OrthoDB" id="8144963at2"/>
<name>A0A5B9DJG8_9HYPH</name>
<dbReference type="GO" id="GO:0015833">
    <property type="term" value="P:peptide transport"/>
    <property type="evidence" value="ECO:0007669"/>
    <property type="project" value="TreeGrafter"/>
</dbReference>
<evidence type="ECO:0000256" key="1">
    <source>
        <dbReference type="ARBA" id="ARBA00004418"/>
    </source>
</evidence>
<keyword evidence="5" id="KW-1185">Reference proteome</keyword>
<dbReference type="AlphaFoldDB" id="A0A5B9DJG8"/>
<dbReference type="Gene3D" id="3.90.76.10">
    <property type="entry name" value="Dipeptide-binding Protein, Domain 1"/>
    <property type="match status" value="1"/>
</dbReference>
<dbReference type="EMBL" id="CP041690">
    <property type="protein sequence ID" value="QEE19314.1"/>
    <property type="molecule type" value="Genomic_DNA"/>
</dbReference>
<gene>
    <name evidence="4" type="ORF">FNA67_03615</name>
</gene>
<dbReference type="InterPro" id="IPR000914">
    <property type="entry name" value="SBP_5_dom"/>
</dbReference>
<evidence type="ECO:0000256" key="3">
    <source>
        <dbReference type="ARBA" id="ARBA00022729"/>
    </source>
</evidence>
<dbReference type="PIRSF" id="PIRSF002741">
    <property type="entry name" value="MppA"/>
    <property type="match status" value="1"/>
</dbReference>
<organism evidence="4 5">
    <name type="scientific">Paradevosia tibetensis</name>
    <dbReference type="NCBI Taxonomy" id="1447062"/>
    <lineage>
        <taxon>Bacteria</taxon>
        <taxon>Pseudomonadati</taxon>
        <taxon>Pseudomonadota</taxon>
        <taxon>Alphaproteobacteria</taxon>
        <taxon>Hyphomicrobiales</taxon>
        <taxon>Devosiaceae</taxon>
        <taxon>Paradevosia</taxon>
    </lineage>
</organism>
<dbReference type="GO" id="GO:1904680">
    <property type="term" value="F:peptide transmembrane transporter activity"/>
    <property type="evidence" value="ECO:0007669"/>
    <property type="project" value="TreeGrafter"/>
</dbReference>
<dbReference type="CDD" id="cd08494">
    <property type="entry name" value="PBP2_NikA_DppA_OppA_like_6"/>
    <property type="match status" value="1"/>
</dbReference>
<keyword evidence="3" id="KW-0732">Signal</keyword>
<dbReference type="GO" id="GO:0030288">
    <property type="term" value="C:outer membrane-bounded periplasmic space"/>
    <property type="evidence" value="ECO:0007669"/>
    <property type="project" value="UniProtKB-ARBA"/>
</dbReference>
<dbReference type="Gene3D" id="3.40.190.10">
    <property type="entry name" value="Periplasmic binding protein-like II"/>
    <property type="match status" value="1"/>
</dbReference>
<dbReference type="RefSeq" id="WP_147655104.1">
    <property type="nucleotide sequence ID" value="NZ_BMFM01000001.1"/>
</dbReference>
<dbReference type="KEGG" id="yti:FNA67_03615"/>
<accession>A0A5B9DJG8</accession>
<protein>
    <submittedName>
        <fullName evidence="4">ABC transporter substrate-binding protein</fullName>
    </submittedName>
</protein>